<sequence>DPLSTSNISNCINDQVSTSLIFIPSPTLPFSCLRSSETRYSSVSLARLSPLLPSISSQTCLPWLEFPWVARVSCGESSRLTPVWINSLSCPSSPSFPSFRRPRHLSPQRSCSLSSCVCELWASSLSLLSSFPLSILPLVSPWESSLHPQSLFCSIMKALFYGDFCSVLWRLFAM</sequence>
<name>A0AAN5DB23_9BILA</name>
<comment type="caution">
    <text evidence="1">The sequence shown here is derived from an EMBL/GenBank/DDBJ whole genome shotgun (WGS) entry which is preliminary data.</text>
</comment>
<protein>
    <submittedName>
        <fullName evidence="1">Uncharacterized protein</fullName>
    </submittedName>
</protein>
<keyword evidence="2" id="KW-1185">Reference proteome</keyword>
<gene>
    <name evidence="1" type="ORF">PMAYCL1PPCAC_29936</name>
</gene>
<dbReference type="Proteomes" id="UP001328107">
    <property type="component" value="Unassembled WGS sequence"/>
</dbReference>
<accession>A0AAN5DB23</accession>
<reference evidence="2" key="1">
    <citation type="submission" date="2022-10" db="EMBL/GenBank/DDBJ databases">
        <title>Genome assembly of Pristionchus species.</title>
        <authorList>
            <person name="Yoshida K."/>
            <person name="Sommer R.J."/>
        </authorList>
    </citation>
    <scope>NUCLEOTIDE SEQUENCE [LARGE SCALE GENOMIC DNA]</scope>
    <source>
        <strain evidence="2">RS5460</strain>
    </source>
</reference>
<organism evidence="1 2">
    <name type="scientific">Pristionchus mayeri</name>
    <dbReference type="NCBI Taxonomy" id="1317129"/>
    <lineage>
        <taxon>Eukaryota</taxon>
        <taxon>Metazoa</taxon>
        <taxon>Ecdysozoa</taxon>
        <taxon>Nematoda</taxon>
        <taxon>Chromadorea</taxon>
        <taxon>Rhabditida</taxon>
        <taxon>Rhabditina</taxon>
        <taxon>Diplogasteromorpha</taxon>
        <taxon>Diplogasteroidea</taxon>
        <taxon>Neodiplogasteridae</taxon>
        <taxon>Pristionchus</taxon>
    </lineage>
</organism>
<dbReference type="EMBL" id="BTRK01000006">
    <property type="protein sequence ID" value="GMR59741.1"/>
    <property type="molecule type" value="Genomic_DNA"/>
</dbReference>
<evidence type="ECO:0000313" key="1">
    <source>
        <dbReference type="EMBL" id="GMR59741.1"/>
    </source>
</evidence>
<evidence type="ECO:0000313" key="2">
    <source>
        <dbReference type="Proteomes" id="UP001328107"/>
    </source>
</evidence>
<feature type="non-terminal residue" evidence="1">
    <location>
        <position position="1"/>
    </location>
</feature>
<proteinExistence type="predicted"/>
<dbReference type="AlphaFoldDB" id="A0AAN5DB23"/>